<feature type="transmembrane region" description="Helical" evidence="1">
    <location>
        <begin position="116"/>
        <end position="135"/>
    </location>
</feature>
<name>A0A0G4PTT5_PENC3</name>
<sequence>MHYPWRALTAWKPFRLDALGLITLLGAEDIDQWVGRLVPSRWVEYMPLLGMYVIAAGRIQRKAPSFILYNISQGIYTTDCAAWFTRWVQCQNFQATRSIVYWEIGRKRRSQWVDHFIAASVSSCIMGFLVLMNILSRDIYGLVNTLAIITTIFTRAYVLSAHRNSIDRSTPNFAPGNQTEKLIVITPDSKVVTMFIHKSSIVPLFIRNPTPSSTLVYKVSCWINWLAFGVHVVILGMASLPTQIYTVSVIIVSSILICVGFGCADMGRPQPIVTKDGKTRGYICWIGSRLKATVFEWPSGLEFKRLDAHAGTAGGWKLWTDDCPRSDPDRLSTRRMDLYAWLDLTMEEEQSLDKWDLLPQKRGEDTSWSDEFKAKQALVKARGLSMWTIKQSVDLALGDGTIMKSRLWAEYQHQGVISKTVEP</sequence>
<evidence type="ECO:0000313" key="3">
    <source>
        <dbReference type="Proteomes" id="UP000053732"/>
    </source>
</evidence>
<reference evidence="2 3" key="1">
    <citation type="journal article" date="2014" name="Nat. Commun.">
        <title>Multiple recent horizontal transfers of a large genomic region in cheese making fungi.</title>
        <authorList>
            <person name="Cheeseman K."/>
            <person name="Ropars J."/>
            <person name="Renault P."/>
            <person name="Dupont J."/>
            <person name="Gouzy J."/>
            <person name="Branca A."/>
            <person name="Abraham A.L."/>
            <person name="Ceppi M."/>
            <person name="Conseiller E."/>
            <person name="Debuchy R."/>
            <person name="Malagnac F."/>
            <person name="Goarin A."/>
            <person name="Silar P."/>
            <person name="Lacoste S."/>
            <person name="Sallet E."/>
            <person name="Bensimon A."/>
            <person name="Giraud T."/>
            <person name="Brygoo Y."/>
        </authorList>
    </citation>
    <scope>NUCLEOTIDE SEQUENCE [LARGE SCALE GENOMIC DNA]</scope>
    <source>
        <strain evidence="3">FM 013</strain>
    </source>
</reference>
<dbReference type="EMBL" id="HG793174">
    <property type="protein sequence ID" value="CRL29890.1"/>
    <property type="molecule type" value="Genomic_DNA"/>
</dbReference>
<gene>
    <name evidence="2" type="ORF">PCAMFM013_S041g000032</name>
</gene>
<feature type="transmembrane region" description="Helical" evidence="1">
    <location>
        <begin position="215"/>
        <end position="238"/>
    </location>
</feature>
<organism evidence="2 3">
    <name type="scientific">Penicillium camemberti (strain FM 013)</name>
    <dbReference type="NCBI Taxonomy" id="1429867"/>
    <lineage>
        <taxon>Eukaryota</taxon>
        <taxon>Fungi</taxon>
        <taxon>Dikarya</taxon>
        <taxon>Ascomycota</taxon>
        <taxon>Pezizomycotina</taxon>
        <taxon>Eurotiomycetes</taxon>
        <taxon>Eurotiomycetidae</taxon>
        <taxon>Eurotiales</taxon>
        <taxon>Aspergillaceae</taxon>
        <taxon>Penicillium</taxon>
    </lineage>
</organism>
<proteinExistence type="predicted"/>
<keyword evidence="1" id="KW-0812">Transmembrane</keyword>
<keyword evidence="1" id="KW-0472">Membrane</keyword>
<keyword evidence="3" id="KW-1185">Reference proteome</keyword>
<evidence type="ECO:0000256" key="1">
    <source>
        <dbReference type="SAM" id="Phobius"/>
    </source>
</evidence>
<feature type="transmembrane region" description="Helical" evidence="1">
    <location>
        <begin position="141"/>
        <end position="158"/>
    </location>
</feature>
<dbReference type="AlphaFoldDB" id="A0A0G4PTT5"/>
<protein>
    <submittedName>
        <fullName evidence="2">Str. FM013</fullName>
    </submittedName>
</protein>
<accession>A0A0G4PTT5</accession>
<feature type="transmembrane region" description="Helical" evidence="1">
    <location>
        <begin position="244"/>
        <end position="264"/>
    </location>
</feature>
<evidence type="ECO:0000313" key="2">
    <source>
        <dbReference type="EMBL" id="CRL29890.1"/>
    </source>
</evidence>
<dbReference type="Proteomes" id="UP000053732">
    <property type="component" value="Unassembled WGS sequence"/>
</dbReference>
<keyword evidence="1" id="KW-1133">Transmembrane helix</keyword>